<dbReference type="AlphaFoldDB" id="E3NHD5"/>
<organism evidence="2">
    <name type="scientific">Caenorhabditis remanei</name>
    <name type="common">Caenorhabditis vulgaris</name>
    <dbReference type="NCBI Taxonomy" id="31234"/>
    <lineage>
        <taxon>Eukaryota</taxon>
        <taxon>Metazoa</taxon>
        <taxon>Ecdysozoa</taxon>
        <taxon>Nematoda</taxon>
        <taxon>Chromadorea</taxon>
        <taxon>Rhabditida</taxon>
        <taxon>Rhabditina</taxon>
        <taxon>Rhabditomorpha</taxon>
        <taxon>Rhabditoidea</taxon>
        <taxon>Rhabditidae</taxon>
        <taxon>Peloderinae</taxon>
        <taxon>Caenorhabditis</taxon>
    </lineage>
</organism>
<name>E3NHD5_CAERE</name>
<reference evidence="1" key="1">
    <citation type="submission" date="2007-07" db="EMBL/GenBank/DDBJ databases">
        <title>PCAP assembly of the Caenorhabditis remanei genome.</title>
        <authorList>
            <consortium name="The Caenorhabditis remanei Sequencing Consortium"/>
            <person name="Wilson R.K."/>
        </authorList>
    </citation>
    <scope>NUCLEOTIDE SEQUENCE [LARGE SCALE GENOMIC DNA]</scope>
    <source>
        <strain evidence="1">PB4641</strain>
    </source>
</reference>
<dbReference type="InParanoid" id="E3NHD5"/>
<keyword evidence="2" id="KW-1185">Reference proteome</keyword>
<dbReference type="HOGENOM" id="CLU_2560476_0_0_1"/>
<gene>
    <name evidence="1" type="ORF">CRE_16466</name>
</gene>
<accession>E3NHD5</accession>
<evidence type="ECO:0000313" key="1">
    <source>
        <dbReference type="EMBL" id="EFO97981.1"/>
    </source>
</evidence>
<evidence type="ECO:0000313" key="2">
    <source>
        <dbReference type="Proteomes" id="UP000008281"/>
    </source>
</evidence>
<proteinExistence type="predicted"/>
<sequence length="82" mass="9337">MENFVAVNEGHAPEFEWDNCGEKRAIKLYRNLNITAISGVQERGHNQKSSAVSAPDSNLLNLTPDFMRFLCINLCINYVLMY</sequence>
<protein>
    <submittedName>
        <fullName evidence="1">Uncharacterized protein</fullName>
    </submittedName>
</protein>
<dbReference type="Proteomes" id="UP000008281">
    <property type="component" value="Unassembled WGS sequence"/>
</dbReference>
<dbReference type="EMBL" id="DS268672">
    <property type="protein sequence ID" value="EFO97981.1"/>
    <property type="molecule type" value="Genomic_DNA"/>
</dbReference>